<comment type="caution">
    <text evidence="4">The sequence shown here is derived from an EMBL/GenBank/DDBJ whole genome shotgun (WGS) entry which is preliminary data.</text>
</comment>
<keyword evidence="2" id="KW-0732">Signal</keyword>
<dbReference type="SUPFAM" id="SSF56601">
    <property type="entry name" value="beta-lactamase/transpeptidase-like"/>
    <property type="match status" value="1"/>
</dbReference>
<dbReference type="EMBL" id="JADIKK010000008">
    <property type="protein sequence ID" value="MFK2878732.1"/>
    <property type="molecule type" value="Genomic_DNA"/>
</dbReference>
<proteinExistence type="inferred from homology"/>
<comment type="similarity">
    <text evidence="1">Belongs to the beta-lactamase family.</text>
</comment>
<dbReference type="Gene3D" id="3.40.710.10">
    <property type="entry name" value="DD-peptidase/beta-lactamase superfamily"/>
    <property type="match status" value="1"/>
</dbReference>
<name>A0ABW8J9K8_9GAMM</name>
<dbReference type="Pfam" id="PF00144">
    <property type="entry name" value="Beta-lactamase"/>
    <property type="match status" value="1"/>
</dbReference>
<protein>
    <submittedName>
        <fullName evidence="4">Beta-lactamase family protein</fullName>
    </submittedName>
</protein>
<dbReference type="InterPro" id="IPR012338">
    <property type="entry name" value="Beta-lactam/transpept-like"/>
</dbReference>
<organism evidence="4 5">
    <name type="scientific">Rhodanobacter hydrolyticus</name>
    <dbReference type="NCBI Taxonomy" id="2250595"/>
    <lineage>
        <taxon>Bacteria</taxon>
        <taxon>Pseudomonadati</taxon>
        <taxon>Pseudomonadota</taxon>
        <taxon>Gammaproteobacteria</taxon>
        <taxon>Lysobacterales</taxon>
        <taxon>Rhodanobacteraceae</taxon>
        <taxon>Rhodanobacter</taxon>
    </lineage>
</organism>
<feature type="signal peptide" evidence="2">
    <location>
        <begin position="1"/>
        <end position="36"/>
    </location>
</feature>
<evidence type="ECO:0000313" key="5">
    <source>
        <dbReference type="Proteomes" id="UP001620339"/>
    </source>
</evidence>
<dbReference type="InterPro" id="IPR051478">
    <property type="entry name" value="Beta-lactamase-like_AB/R"/>
</dbReference>
<sequence>MAGQIARDATFPRPGARWLICAAAFLYLALSFAAYATTGRTPSDNPRHSALDLAVDKAAIRYFRNRCHVGVSIAVVEAGHTYFYDYGSTSRGKVALATPQSIYELASVTKTFTATLAAQAIVDGRMSLDGDFRNDIPGDYSNLALNGHPITLRTLVTHYSGMPRDIPDTDALFADKSAPDFNARMVALNQGFGREQFLAALHDTRLRSTPGEKQVYSNAGFLVIGLGLEKVYSKPFDQLLRQYVTQPLGMASTGFTLDGNERSRLINGYDRYGRVTPYHPRNAGAAWGLYASTEDMARFIRWQLDDGNPVIHLSHQVLTGNPDDGEAMAWNLGSDQGQPVISHSGGSFGMSSQVVLYPKQHEGFVLLANDACEGTESALKAIAEAILSNK</sequence>
<feature type="chain" id="PRO_5045734635" evidence="2">
    <location>
        <begin position="37"/>
        <end position="390"/>
    </location>
</feature>
<dbReference type="InterPro" id="IPR001466">
    <property type="entry name" value="Beta-lactam-related"/>
</dbReference>
<gene>
    <name evidence="4" type="ORF">ISP25_16800</name>
</gene>
<dbReference type="RefSeq" id="WP_404615527.1">
    <property type="nucleotide sequence ID" value="NZ_JADIKK010000008.1"/>
</dbReference>
<reference evidence="4 5" key="1">
    <citation type="submission" date="2020-10" db="EMBL/GenBank/DDBJ databases">
        <title>Phylogeny of dyella-like bacteria.</title>
        <authorList>
            <person name="Fu J."/>
        </authorList>
    </citation>
    <scope>NUCLEOTIDE SEQUENCE [LARGE SCALE GENOMIC DNA]</scope>
    <source>
        <strain evidence="4 5">KACC 19113</strain>
    </source>
</reference>
<evidence type="ECO:0000259" key="3">
    <source>
        <dbReference type="Pfam" id="PF00144"/>
    </source>
</evidence>
<feature type="domain" description="Beta-lactamase-related" evidence="3">
    <location>
        <begin position="68"/>
        <end position="375"/>
    </location>
</feature>
<dbReference type="Proteomes" id="UP001620339">
    <property type="component" value="Unassembled WGS sequence"/>
</dbReference>
<dbReference type="PANTHER" id="PTHR22935:SF95">
    <property type="entry name" value="BETA-LACTAMASE-LIKE 1-RELATED"/>
    <property type="match status" value="1"/>
</dbReference>
<dbReference type="PANTHER" id="PTHR22935">
    <property type="entry name" value="PENICILLIN-BINDING PROTEIN"/>
    <property type="match status" value="1"/>
</dbReference>
<evidence type="ECO:0000256" key="1">
    <source>
        <dbReference type="ARBA" id="ARBA00038473"/>
    </source>
</evidence>
<evidence type="ECO:0000313" key="4">
    <source>
        <dbReference type="EMBL" id="MFK2878732.1"/>
    </source>
</evidence>
<evidence type="ECO:0000256" key="2">
    <source>
        <dbReference type="SAM" id="SignalP"/>
    </source>
</evidence>
<keyword evidence="5" id="KW-1185">Reference proteome</keyword>
<accession>A0ABW8J9K8</accession>